<reference evidence="2 3" key="1">
    <citation type="submission" date="2019-03" db="EMBL/GenBank/DDBJ databases">
        <authorList>
            <person name="Kim M.K.M."/>
        </authorList>
    </citation>
    <scope>NUCLEOTIDE SEQUENCE [LARGE SCALE GENOMIC DNA]</scope>
    <source>
        <strain evidence="2 3">18JY21-1</strain>
    </source>
</reference>
<feature type="region of interest" description="Disordered" evidence="1">
    <location>
        <begin position="1"/>
        <end position="46"/>
    </location>
</feature>
<accession>A0A4R4EAY3</accession>
<feature type="compositionally biased region" description="Pro residues" evidence="1">
    <location>
        <begin position="25"/>
        <end position="37"/>
    </location>
</feature>
<dbReference type="RefSeq" id="WP_132418816.1">
    <property type="nucleotide sequence ID" value="NZ_SKFG01000014.1"/>
</dbReference>
<evidence type="ECO:0000313" key="3">
    <source>
        <dbReference type="Proteomes" id="UP000295418"/>
    </source>
</evidence>
<dbReference type="AlphaFoldDB" id="A0A4R4EAY3"/>
<comment type="caution">
    <text evidence="2">The sequence shown here is derived from an EMBL/GenBank/DDBJ whole genome shotgun (WGS) entry which is preliminary data.</text>
</comment>
<organism evidence="2 3">
    <name type="scientific">Paenibacillus albiflavus</name>
    <dbReference type="NCBI Taxonomy" id="2545760"/>
    <lineage>
        <taxon>Bacteria</taxon>
        <taxon>Bacillati</taxon>
        <taxon>Bacillota</taxon>
        <taxon>Bacilli</taxon>
        <taxon>Bacillales</taxon>
        <taxon>Paenibacillaceae</taxon>
        <taxon>Paenibacillus</taxon>
    </lineage>
</organism>
<sequence>MAITNASEIKNKPIASELYRSPGPGHGPNPGHNPPHGHPSHGGGGIGAGAPSLLPFLLLSPLLFENQPNYYYYPYPPPYPQPYPYSYSDPYDNQYPYSPYPTY</sequence>
<evidence type="ECO:0000256" key="1">
    <source>
        <dbReference type="SAM" id="MobiDB-lite"/>
    </source>
</evidence>
<proteinExistence type="predicted"/>
<keyword evidence="3" id="KW-1185">Reference proteome</keyword>
<gene>
    <name evidence="2" type="ORF">E0485_14690</name>
</gene>
<protein>
    <submittedName>
        <fullName evidence="2">Uncharacterized protein</fullName>
    </submittedName>
</protein>
<dbReference type="Proteomes" id="UP000295418">
    <property type="component" value="Unassembled WGS sequence"/>
</dbReference>
<evidence type="ECO:0000313" key="2">
    <source>
        <dbReference type="EMBL" id="TCZ76090.1"/>
    </source>
</evidence>
<dbReference type="EMBL" id="SKFG01000014">
    <property type="protein sequence ID" value="TCZ76090.1"/>
    <property type="molecule type" value="Genomic_DNA"/>
</dbReference>
<name>A0A4R4EAY3_9BACL</name>